<dbReference type="RefSeq" id="WP_109318183.1">
    <property type="nucleotide sequence ID" value="NZ_QFWT01000001.1"/>
</dbReference>
<evidence type="ECO:0008006" key="3">
    <source>
        <dbReference type="Google" id="ProtNLM"/>
    </source>
</evidence>
<gene>
    <name evidence="1" type="ORF">DI392_01760</name>
</gene>
<keyword evidence="2" id="KW-1185">Reference proteome</keyword>
<reference evidence="1 2" key="1">
    <citation type="submission" date="2018-05" db="EMBL/GenBank/DDBJ databases">
        <title>Vibrio limimaris sp. nov., isolated from marine sediment.</title>
        <authorList>
            <person name="Li C.-M."/>
        </authorList>
    </citation>
    <scope>NUCLEOTIDE SEQUENCE [LARGE SCALE GENOMIC DNA]</scope>
    <source>
        <strain evidence="1 2">E4404</strain>
    </source>
</reference>
<sequence length="179" mass="19858">MLFQDVNLTVAVPESDAARPVQAINELQFGNNINRAVETGHRSDFALLLAMLSQDVRDTTPVTTIQEPDSSEAALRRQFSVPAARELRSNHDSYNRSASIAEHFHKDGMAGVQLQAGLCPDALAYLPEKTHDLAEDVYRNLSLHEQRAMTKSTPALMPDNDLYNQLIVAHRASQMQAYA</sequence>
<dbReference type="OrthoDB" id="7061360at2"/>
<accession>A0A2U3BE16</accession>
<dbReference type="InterPro" id="IPR021879">
    <property type="entry name" value="VC2046_fam"/>
</dbReference>
<dbReference type="EMBL" id="QFWT01000001">
    <property type="protein sequence ID" value="PWI35031.1"/>
    <property type="molecule type" value="Genomic_DNA"/>
</dbReference>
<dbReference type="Pfam" id="PF11993">
    <property type="entry name" value="VC2046"/>
    <property type="match status" value="1"/>
</dbReference>
<protein>
    <recommendedName>
        <fullName evidence="3">Queuosine biosynthesis protein QueD</fullName>
    </recommendedName>
</protein>
<dbReference type="AlphaFoldDB" id="A0A2U3BE16"/>
<evidence type="ECO:0000313" key="2">
    <source>
        <dbReference type="Proteomes" id="UP000245362"/>
    </source>
</evidence>
<name>A0A2U3BE16_9VIBR</name>
<evidence type="ECO:0000313" key="1">
    <source>
        <dbReference type="EMBL" id="PWI35031.1"/>
    </source>
</evidence>
<dbReference type="Proteomes" id="UP000245362">
    <property type="component" value="Unassembled WGS sequence"/>
</dbReference>
<proteinExistence type="predicted"/>
<comment type="caution">
    <text evidence="1">The sequence shown here is derived from an EMBL/GenBank/DDBJ whole genome shotgun (WGS) entry which is preliminary data.</text>
</comment>
<organism evidence="1 2">
    <name type="scientific">Vibrio albus</name>
    <dbReference type="NCBI Taxonomy" id="2200953"/>
    <lineage>
        <taxon>Bacteria</taxon>
        <taxon>Pseudomonadati</taxon>
        <taxon>Pseudomonadota</taxon>
        <taxon>Gammaproteobacteria</taxon>
        <taxon>Vibrionales</taxon>
        <taxon>Vibrionaceae</taxon>
        <taxon>Vibrio</taxon>
    </lineage>
</organism>